<proteinExistence type="predicted"/>
<gene>
    <name evidence="2" type="ORF">E2C01_074722</name>
</gene>
<feature type="region of interest" description="Disordered" evidence="1">
    <location>
        <begin position="45"/>
        <end position="65"/>
    </location>
</feature>
<dbReference type="AlphaFoldDB" id="A0A5B7ID07"/>
<organism evidence="2 3">
    <name type="scientific">Portunus trituberculatus</name>
    <name type="common">Swimming crab</name>
    <name type="synonym">Neptunus trituberculatus</name>
    <dbReference type="NCBI Taxonomy" id="210409"/>
    <lineage>
        <taxon>Eukaryota</taxon>
        <taxon>Metazoa</taxon>
        <taxon>Ecdysozoa</taxon>
        <taxon>Arthropoda</taxon>
        <taxon>Crustacea</taxon>
        <taxon>Multicrustacea</taxon>
        <taxon>Malacostraca</taxon>
        <taxon>Eumalacostraca</taxon>
        <taxon>Eucarida</taxon>
        <taxon>Decapoda</taxon>
        <taxon>Pleocyemata</taxon>
        <taxon>Brachyura</taxon>
        <taxon>Eubrachyura</taxon>
        <taxon>Portunoidea</taxon>
        <taxon>Portunidae</taxon>
        <taxon>Portuninae</taxon>
        <taxon>Portunus</taxon>
    </lineage>
</organism>
<dbReference type="EMBL" id="VSRR010053176">
    <property type="protein sequence ID" value="MPC80153.1"/>
    <property type="molecule type" value="Genomic_DNA"/>
</dbReference>
<sequence>MFYKGTAVCIGLMASCSFHRVPNVRRLDSPCHTHSDLTPLFDLPTFTEGRKRGQPSPSLTSPLDLSAHHVCDPFL</sequence>
<evidence type="ECO:0000313" key="2">
    <source>
        <dbReference type="EMBL" id="MPC80153.1"/>
    </source>
</evidence>
<evidence type="ECO:0000256" key="1">
    <source>
        <dbReference type="SAM" id="MobiDB-lite"/>
    </source>
</evidence>
<feature type="compositionally biased region" description="Low complexity" evidence="1">
    <location>
        <begin position="55"/>
        <end position="65"/>
    </location>
</feature>
<accession>A0A5B7ID07</accession>
<dbReference type="PROSITE" id="PS51257">
    <property type="entry name" value="PROKAR_LIPOPROTEIN"/>
    <property type="match status" value="1"/>
</dbReference>
<dbReference type="Proteomes" id="UP000324222">
    <property type="component" value="Unassembled WGS sequence"/>
</dbReference>
<reference evidence="2 3" key="1">
    <citation type="submission" date="2019-05" db="EMBL/GenBank/DDBJ databases">
        <title>Another draft genome of Portunus trituberculatus and its Hox gene families provides insights of decapod evolution.</title>
        <authorList>
            <person name="Jeong J.-H."/>
            <person name="Song I."/>
            <person name="Kim S."/>
            <person name="Choi T."/>
            <person name="Kim D."/>
            <person name="Ryu S."/>
            <person name="Kim W."/>
        </authorList>
    </citation>
    <scope>NUCLEOTIDE SEQUENCE [LARGE SCALE GENOMIC DNA]</scope>
    <source>
        <tissue evidence="2">Muscle</tissue>
    </source>
</reference>
<comment type="caution">
    <text evidence="2">The sequence shown here is derived from an EMBL/GenBank/DDBJ whole genome shotgun (WGS) entry which is preliminary data.</text>
</comment>
<name>A0A5B7ID07_PORTR</name>
<keyword evidence="3" id="KW-1185">Reference proteome</keyword>
<evidence type="ECO:0000313" key="3">
    <source>
        <dbReference type="Proteomes" id="UP000324222"/>
    </source>
</evidence>
<protein>
    <submittedName>
        <fullName evidence="2">Uncharacterized protein</fullName>
    </submittedName>
</protein>